<reference evidence="2 3" key="1">
    <citation type="journal article" date="2017" name="Front. Microbiol.">
        <title>Labilibaculum manganireducens gen. nov., sp. nov. and Labilibaculum filiforme sp. nov., Novel Bacteroidetes Isolated from Subsurface Sediments of the Baltic Sea.</title>
        <authorList>
            <person name="Vandieken V."/>
            <person name="Marshall I.P."/>
            <person name="Niemann H."/>
            <person name="Engelen B."/>
            <person name="Cypionka H."/>
        </authorList>
    </citation>
    <scope>NUCLEOTIDE SEQUENCE [LARGE SCALE GENOMIC DNA]</scope>
    <source>
        <strain evidence="2 3">59.16B</strain>
    </source>
</reference>
<keyword evidence="1" id="KW-0472">Membrane</keyword>
<protein>
    <submittedName>
        <fullName evidence="2">Uncharacterized protein</fullName>
    </submittedName>
</protein>
<sequence>MNGFRKFKIAIVSILLPAMMVLAGNAVFNLHVHRDSHGYVMVHAHPYQKSGSTNGTANHHHSSHECFALQQITSFLFSLTTIFFLAALIGKAFEIINIYHLRVKKEYSRSILGNRAPPAFL</sequence>
<keyword evidence="1" id="KW-0812">Transmembrane</keyword>
<keyword evidence="1" id="KW-1133">Transmembrane helix</keyword>
<feature type="transmembrane region" description="Helical" evidence="1">
    <location>
        <begin position="75"/>
        <end position="99"/>
    </location>
</feature>
<dbReference type="Proteomes" id="UP000233535">
    <property type="component" value="Unassembled WGS sequence"/>
</dbReference>
<dbReference type="EMBL" id="MVDD01000007">
    <property type="protein sequence ID" value="PKQ62843.1"/>
    <property type="molecule type" value="Genomic_DNA"/>
</dbReference>
<evidence type="ECO:0000313" key="2">
    <source>
        <dbReference type="EMBL" id="PKQ62843.1"/>
    </source>
</evidence>
<evidence type="ECO:0000256" key="1">
    <source>
        <dbReference type="SAM" id="Phobius"/>
    </source>
</evidence>
<name>A0A2N3HXU5_9BACT</name>
<dbReference type="OrthoDB" id="1120581at2"/>
<dbReference type="RefSeq" id="WP_101261616.1">
    <property type="nucleotide sequence ID" value="NZ_MVDD01000007.1"/>
</dbReference>
<gene>
    <name evidence="2" type="ORF">BZG02_11655</name>
</gene>
<comment type="caution">
    <text evidence="2">The sequence shown here is derived from an EMBL/GenBank/DDBJ whole genome shotgun (WGS) entry which is preliminary data.</text>
</comment>
<dbReference type="AlphaFoldDB" id="A0A2N3HXU5"/>
<keyword evidence="3" id="KW-1185">Reference proteome</keyword>
<feature type="transmembrane region" description="Helical" evidence="1">
    <location>
        <begin position="7"/>
        <end position="28"/>
    </location>
</feature>
<proteinExistence type="predicted"/>
<accession>A0A2N3HXU5</accession>
<organism evidence="2 3">
    <name type="scientific">Labilibaculum filiforme</name>
    <dbReference type="NCBI Taxonomy" id="1940526"/>
    <lineage>
        <taxon>Bacteria</taxon>
        <taxon>Pseudomonadati</taxon>
        <taxon>Bacteroidota</taxon>
        <taxon>Bacteroidia</taxon>
        <taxon>Marinilabiliales</taxon>
        <taxon>Marinifilaceae</taxon>
        <taxon>Labilibaculum</taxon>
    </lineage>
</organism>
<evidence type="ECO:0000313" key="3">
    <source>
        <dbReference type="Proteomes" id="UP000233535"/>
    </source>
</evidence>